<dbReference type="EMBL" id="MT631674">
    <property type="protein sequence ID" value="QNO56950.1"/>
    <property type="molecule type" value="Genomic_DNA"/>
</dbReference>
<dbReference type="PANTHER" id="PTHR33933:SF1">
    <property type="entry name" value="PROTEIN ADENYLYLTRANSFERASE MNTA-RELATED"/>
    <property type="match status" value="1"/>
</dbReference>
<dbReference type="InterPro" id="IPR043519">
    <property type="entry name" value="NT_sf"/>
</dbReference>
<dbReference type="InterPro" id="IPR041633">
    <property type="entry name" value="Polbeta"/>
</dbReference>
<reference evidence="2" key="1">
    <citation type="submission" date="2020-06" db="EMBL/GenBank/DDBJ databases">
        <title>Unique genomic features of the anaerobic methanotrophic archaea.</title>
        <authorList>
            <person name="Chadwick G.L."/>
            <person name="Skennerton C.T."/>
            <person name="Laso-Perez R."/>
            <person name="Leu A.O."/>
            <person name="Speth D.R."/>
            <person name="Yu H."/>
            <person name="Morgan-Lang C."/>
            <person name="Hatzenpichler R."/>
            <person name="Goudeau D."/>
            <person name="Malmstrom R."/>
            <person name="Brazelton W.J."/>
            <person name="Woyke T."/>
            <person name="Hallam S.J."/>
            <person name="Tyson G.W."/>
            <person name="Wegener G."/>
            <person name="Boetius A."/>
            <person name="Orphan V."/>
        </authorList>
    </citation>
    <scope>NUCLEOTIDE SEQUENCE</scope>
</reference>
<dbReference type="Pfam" id="PF18765">
    <property type="entry name" value="Polbeta"/>
    <property type="match status" value="1"/>
</dbReference>
<dbReference type="CDD" id="cd05403">
    <property type="entry name" value="NT_KNTase_like"/>
    <property type="match status" value="1"/>
</dbReference>
<organism evidence="2">
    <name type="scientific">Candidatus Methanophaga sp. ANME-1 ERB7</name>
    <dbReference type="NCBI Taxonomy" id="2759913"/>
    <lineage>
        <taxon>Archaea</taxon>
        <taxon>Methanobacteriati</taxon>
        <taxon>Methanobacteriota</taxon>
        <taxon>Stenosarchaea group</taxon>
        <taxon>Methanomicrobia</taxon>
        <taxon>Candidatus Methanophagales</taxon>
        <taxon>Candidatus Methanophagaceae</taxon>
        <taxon>Candidatus Methanophaga</taxon>
    </lineage>
</organism>
<dbReference type="AlphaFoldDB" id="A0A7G9Z9L6"/>
<protein>
    <recommendedName>
        <fullName evidence="1">Polymerase beta nucleotidyltransferase domain-containing protein</fullName>
    </recommendedName>
</protein>
<evidence type="ECO:0000259" key="1">
    <source>
        <dbReference type="Pfam" id="PF18765"/>
    </source>
</evidence>
<proteinExistence type="predicted"/>
<sequence length="111" mass="13142">MIAQKQIEKILKIIVDKYKPDKVILFGSYAYGHPSKDSDLDLLVVKDSNLPRYKRAREIRKHLWGITDIPKDIIVYTQKEIDDWVEVKEAFITNIVEKGKILYENKKRINR</sequence>
<name>A0A7G9Z9L6_9EURY</name>
<dbReference type="PANTHER" id="PTHR33933">
    <property type="entry name" value="NUCLEOTIDYLTRANSFERASE"/>
    <property type="match status" value="1"/>
</dbReference>
<accession>A0A7G9Z9L6</accession>
<dbReference type="Gene3D" id="3.30.460.10">
    <property type="entry name" value="Beta Polymerase, domain 2"/>
    <property type="match status" value="1"/>
</dbReference>
<gene>
    <name evidence="2" type="ORF">PHLPJACP_00007</name>
</gene>
<feature type="domain" description="Polymerase beta nucleotidyltransferase" evidence="1">
    <location>
        <begin position="8"/>
        <end position="107"/>
    </location>
</feature>
<dbReference type="InterPro" id="IPR052548">
    <property type="entry name" value="Type_VII_TA_antitoxin"/>
</dbReference>
<dbReference type="SUPFAM" id="SSF81301">
    <property type="entry name" value="Nucleotidyltransferase"/>
    <property type="match status" value="1"/>
</dbReference>
<evidence type="ECO:0000313" key="2">
    <source>
        <dbReference type="EMBL" id="QNO56950.1"/>
    </source>
</evidence>